<dbReference type="InterPro" id="IPR011008">
    <property type="entry name" value="Dimeric_a/b-barrel"/>
</dbReference>
<name>A0A6A5YJ49_9PLEO</name>
<dbReference type="Pfam" id="PF07110">
    <property type="entry name" value="EthD"/>
    <property type="match status" value="1"/>
</dbReference>
<organism evidence="3 4">
    <name type="scientific">Lophiotrema nucula</name>
    <dbReference type="NCBI Taxonomy" id="690887"/>
    <lineage>
        <taxon>Eukaryota</taxon>
        <taxon>Fungi</taxon>
        <taxon>Dikarya</taxon>
        <taxon>Ascomycota</taxon>
        <taxon>Pezizomycotina</taxon>
        <taxon>Dothideomycetes</taxon>
        <taxon>Pleosporomycetidae</taxon>
        <taxon>Pleosporales</taxon>
        <taxon>Lophiotremataceae</taxon>
        <taxon>Lophiotrema</taxon>
    </lineage>
</organism>
<dbReference type="InterPro" id="IPR009799">
    <property type="entry name" value="EthD_dom"/>
</dbReference>
<gene>
    <name evidence="3" type="ORF">BDV96DRAFT_590080</name>
</gene>
<reference evidence="3" key="1">
    <citation type="journal article" date="2020" name="Stud. Mycol.">
        <title>101 Dothideomycetes genomes: a test case for predicting lifestyles and emergence of pathogens.</title>
        <authorList>
            <person name="Haridas S."/>
            <person name="Albert R."/>
            <person name="Binder M."/>
            <person name="Bloem J."/>
            <person name="Labutti K."/>
            <person name="Salamov A."/>
            <person name="Andreopoulos B."/>
            <person name="Baker S."/>
            <person name="Barry K."/>
            <person name="Bills G."/>
            <person name="Bluhm B."/>
            <person name="Cannon C."/>
            <person name="Castanera R."/>
            <person name="Culley D."/>
            <person name="Daum C."/>
            <person name="Ezra D."/>
            <person name="Gonzalez J."/>
            <person name="Henrissat B."/>
            <person name="Kuo A."/>
            <person name="Liang C."/>
            <person name="Lipzen A."/>
            <person name="Lutzoni F."/>
            <person name="Magnuson J."/>
            <person name="Mondo S."/>
            <person name="Nolan M."/>
            <person name="Ohm R."/>
            <person name="Pangilinan J."/>
            <person name="Park H.-J."/>
            <person name="Ramirez L."/>
            <person name="Alfaro M."/>
            <person name="Sun H."/>
            <person name="Tritt A."/>
            <person name="Yoshinaga Y."/>
            <person name="Zwiers L.-H."/>
            <person name="Turgeon B."/>
            <person name="Goodwin S."/>
            <person name="Spatafora J."/>
            <person name="Crous P."/>
            <person name="Grigoriev I."/>
        </authorList>
    </citation>
    <scope>NUCLEOTIDE SEQUENCE</scope>
    <source>
        <strain evidence="3">CBS 627.86</strain>
    </source>
</reference>
<accession>A0A6A5YJ49</accession>
<dbReference type="Gene3D" id="3.30.70.100">
    <property type="match status" value="1"/>
</dbReference>
<dbReference type="AlphaFoldDB" id="A0A6A5YJ49"/>
<feature type="domain" description="EthD" evidence="2">
    <location>
        <begin position="16"/>
        <end position="112"/>
    </location>
</feature>
<dbReference type="EMBL" id="ML977357">
    <property type="protein sequence ID" value="KAF2107075.1"/>
    <property type="molecule type" value="Genomic_DNA"/>
</dbReference>
<evidence type="ECO:0000259" key="2">
    <source>
        <dbReference type="Pfam" id="PF07110"/>
    </source>
</evidence>
<sequence length="139" mass="16253">MSTEPLIRVTVCVHRKPGTTEDEFSKYWAYKHGPLAIDWLKRNGIVKYVQYHTTPQYKALGQKMFDATGRFPLSYDGMGDFWVRKYEDFEAAFLDPYYQRVIQPDEKNLIDMDSIAVTMGVEYVVIEGGEIVKEHVREF</sequence>
<evidence type="ECO:0000256" key="1">
    <source>
        <dbReference type="ARBA" id="ARBA00005986"/>
    </source>
</evidence>
<evidence type="ECO:0000313" key="3">
    <source>
        <dbReference type="EMBL" id="KAF2107075.1"/>
    </source>
</evidence>
<dbReference type="SUPFAM" id="SSF54909">
    <property type="entry name" value="Dimeric alpha+beta barrel"/>
    <property type="match status" value="1"/>
</dbReference>
<evidence type="ECO:0000313" key="4">
    <source>
        <dbReference type="Proteomes" id="UP000799770"/>
    </source>
</evidence>
<proteinExistence type="inferred from homology"/>
<protein>
    <submittedName>
        <fullName evidence="3">EthD domain-containing protein</fullName>
    </submittedName>
</protein>
<dbReference type="GO" id="GO:0016491">
    <property type="term" value="F:oxidoreductase activity"/>
    <property type="evidence" value="ECO:0007669"/>
    <property type="project" value="InterPro"/>
</dbReference>
<dbReference type="Proteomes" id="UP000799770">
    <property type="component" value="Unassembled WGS sequence"/>
</dbReference>
<dbReference type="OrthoDB" id="3183782at2759"/>
<comment type="similarity">
    <text evidence="1">Belongs to the tpcK family.</text>
</comment>
<keyword evidence="4" id="KW-1185">Reference proteome</keyword>